<dbReference type="InterPro" id="IPR027417">
    <property type="entry name" value="P-loop_NTPase"/>
</dbReference>
<dbReference type="Pfam" id="PF19974">
    <property type="entry name" value="TCAD9"/>
    <property type="match status" value="1"/>
</dbReference>
<gene>
    <name evidence="3" type="ORF">AFM16_36035</name>
</gene>
<feature type="domain" description="NACHT" evidence="2">
    <location>
        <begin position="632"/>
        <end position="744"/>
    </location>
</feature>
<dbReference type="Gene3D" id="3.40.50.300">
    <property type="entry name" value="P-loop containing nucleotide triphosphate hydrolases"/>
    <property type="match status" value="1"/>
</dbReference>
<organism evidence="3 4">
    <name type="scientific">Streptomyces antibioticus</name>
    <dbReference type="NCBI Taxonomy" id="1890"/>
    <lineage>
        <taxon>Bacteria</taxon>
        <taxon>Bacillati</taxon>
        <taxon>Actinomycetota</taxon>
        <taxon>Actinomycetes</taxon>
        <taxon>Kitasatosporales</taxon>
        <taxon>Streptomycetaceae</taxon>
        <taxon>Streptomyces</taxon>
    </lineage>
</organism>
<dbReference type="Proteomes" id="UP000190306">
    <property type="component" value="Chromosome"/>
</dbReference>
<dbReference type="PROSITE" id="PS50837">
    <property type="entry name" value="NACHT"/>
    <property type="match status" value="1"/>
</dbReference>
<evidence type="ECO:0000259" key="2">
    <source>
        <dbReference type="PROSITE" id="PS50837"/>
    </source>
</evidence>
<dbReference type="InterPro" id="IPR007111">
    <property type="entry name" value="NACHT_NTPase"/>
</dbReference>
<dbReference type="EMBL" id="LHQL01000014">
    <property type="protein sequence ID" value="OOQ48021.1"/>
    <property type="molecule type" value="Genomic_DNA"/>
</dbReference>
<reference evidence="3 4" key="1">
    <citation type="submission" date="2015-07" db="EMBL/GenBank/DDBJ databases">
        <title>Draft Genome Sequence of Streptomyces antibioticus, IMRU 3720 reveals insights in the evolution of actinomycin biosynthetic gene clusters in Streptomyces.</title>
        <authorList>
            <person name="Crnovcic I."/>
            <person name="Ruckert C."/>
            <person name="Kalinowksi J."/>
            <person name="Keller U."/>
        </authorList>
    </citation>
    <scope>NUCLEOTIDE SEQUENCE [LARGE SCALE GENOMIC DNA]</scope>
    <source>
        <strain evidence="3 4">DSM 41481</strain>
    </source>
</reference>
<evidence type="ECO:0000256" key="1">
    <source>
        <dbReference type="SAM" id="MobiDB-lite"/>
    </source>
</evidence>
<protein>
    <recommendedName>
        <fullName evidence="2">NACHT domain-containing protein</fullName>
    </recommendedName>
</protein>
<dbReference type="InterPro" id="IPR045544">
    <property type="entry name" value="TCAD9"/>
</dbReference>
<keyword evidence="4" id="KW-1185">Reference proteome</keyword>
<comment type="caution">
    <text evidence="3">The sequence shown here is derived from an EMBL/GenBank/DDBJ whole genome shotgun (WGS) entry which is preliminary data.</text>
</comment>
<evidence type="ECO:0000313" key="4">
    <source>
        <dbReference type="Proteomes" id="UP000190306"/>
    </source>
</evidence>
<sequence length="1675" mass="179923">MPGCGVDDGERAEIEWVLSRIAVGEGPGRLVPPVHRVEVVRLITGGRSGAQVLEVRVRRGAPEVTEWHVAKLQDASAARAEWTAYQAYMAPLETPYRTSVSAVSETVLGAGAPLPGDREVVVYQHVSQRIGEPGRPLVTLEQLAGQALDGSGAGLHSARTAVRRLLRQLGGTLYLSAAPDPRISLRWLNPTLGPDLLVEAEEGGGARAVRVYPADLLAASCAADDDTRDPRFRAGERIAVEVSSIVADEEGVLLARPSSDTRIEVCPGPGGELPHRAGAANGGRLLYATVVATRTERYGRLCRDLLGDALVLENSVARIDSCAFGHPFARLRSLLGDPVEGWVSSPAHGDLNPRNVLVADDQPYLIDHARAADRQPHMGDPAWLEMNLLRNVVAPRLGWGELVRLQRVLAVHCRLGPSTDDPLAVSGAEVWPLDGESAQFVAAFRLLWQVRATARGIYPEQARRPWWREYLAQLTLAACRTLKWPAEAHDRFSAGAALVAAGVAGEFLADDREGGKRDAFRLWPAVELRAVAAWLLPRLDPGLSDELALLLDLVTGLAALPALADSGSGTPDPLAAVLEQAREQAVRALCGTAVERRLRTLRRGRSPYIALRASTGGGTREGSALRLLAEEQAAVLVGSAGAGKSTVLRELEYGYARAVTGESTRLELAVRMPLLLSAADIARAWRPALRHDELLALTCPGADPADAATYAALLALDGVHVLVDGLDEVSEQARTTVSRWLERLRADHPAVRLSVCHRTSAYHAAPAEILRLPTVVLHPVTREQARSYTGGRLAGLLFDDEGDADTDGGAGAPAGLRRLMGTPLFLWMAVEAQTSLDPPPRSVGELFAAFTTWYLTERHHEDDDTADNRFRYGLADKLPLLEAVGEHLTESGNLARVPLSVLGPRLEEVRPDWREVLDEVIASEFLTEEHGSVGFFHELFRSYFAARALARSAATDPDGPLRRILRFEWQEAARMLVGLPTDDRSGVTRLLETAASADPRYGAWLLRHCLAPPPDLTRDFVARRKETLEAPGAGRTAWQRAATALAVLRREPAWSVLADVAAGPDRPAGARVAALRAMTDPLSRDTAAARRDGDRGSADLAALRQAVDAVLGAPDRAPTEVEVAALRAIGRARLMSLSGYAGERVEADAPWSLVREACAALAALDIVLTPRQQALREAACAERLRAADAEADGTSVAAESAALARERAELLAVLGQSRDPSMLDLLLEHRFVPGLADLPDWSGLLNGPARARLAADPEDPAASLLLSEDETRSEALRVFAEGDELSAVAAAHRMLSDPSGPPWDLLGLISAESSDRRLLAAATAIGGLGPGSLVLARRIIRRITAAPGPDRLDVLAALVTAVGRHSRQGRVQLAHTTARELERHGVRQAMHGSWARTFYESEIDDDVLTRLLERPDDDSLEEALGYMGAIDFLLTAGGRPEGLTLSADARRRLLSRLPYDAEEFGAPEDVLRRVLAVSYAGLRGASGFVEAVAGSPVAAATPVRYVHSGHGVLEVALSAHAITAVGWFGRLAAERQDQRALREAQTWLQHLDVVDGHPSLERARLVGLGILGVWRPLLLGLVPGDPVLHEAAANVVMDWLPTPYPTDTPTDHASVARWIGQRLTAGRVTDPEVREVLSTLVTALGQRLGSYVHDPMPTTPPTVSIPSMPDLGGPQ</sequence>
<proteinExistence type="predicted"/>
<accession>A0ABX3LBB8</accession>
<name>A0ABX3LBB8_STRAT</name>
<feature type="region of interest" description="Disordered" evidence="1">
    <location>
        <begin position="1651"/>
        <end position="1675"/>
    </location>
</feature>
<evidence type="ECO:0000313" key="3">
    <source>
        <dbReference type="EMBL" id="OOQ48021.1"/>
    </source>
</evidence>